<dbReference type="Pfam" id="PF03729">
    <property type="entry name" value="DUF308"/>
    <property type="match status" value="3"/>
</dbReference>
<feature type="transmembrane region" description="Helical" evidence="1">
    <location>
        <begin position="159"/>
        <end position="179"/>
    </location>
</feature>
<organism evidence="2 3">
    <name type="scientific">Microbacterium insulae</name>
    <dbReference type="NCBI Taxonomy" id="483014"/>
    <lineage>
        <taxon>Bacteria</taxon>
        <taxon>Bacillati</taxon>
        <taxon>Actinomycetota</taxon>
        <taxon>Actinomycetes</taxon>
        <taxon>Micrococcales</taxon>
        <taxon>Microbacteriaceae</taxon>
        <taxon>Microbacterium</taxon>
    </lineage>
</organism>
<keyword evidence="1" id="KW-1133">Transmembrane helix</keyword>
<dbReference type="EMBL" id="JBHTII010000001">
    <property type="protein sequence ID" value="MFD0790675.1"/>
    <property type="molecule type" value="Genomic_DNA"/>
</dbReference>
<feature type="transmembrane region" description="Helical" evidence="1">
    <location>
        <begin position="50"/>
        <end position="67"/>
    </location>
</feature>
<dbReference type="PANTHER" id="PTHR34853">
    <property type="match status" value="1"/>
</dbReference>
<evidence type="ECO:0000313" key="3">
    <source>
        <dbReference type="Proteomes" id="UP001597055"/>
    </source>
</evidence>
<protein>
    <submittedName>
        <fullName evidence="2">Lipase family protein</fullName>
    </submittedName>
</protein>
<dbReference type="Gene3D" id="3.40.50.1820">
    <property type="entry name" value="alpha/beta hydrolase"/>
    <property type="match status" value="1"/>
</dbReference>
<dbReference type="RefSeq" id="WP_204978496.1">
    <property type="nucleotide sequence ID" value="NZ_JBHTII010000001.1"/>
</dbReference>
<sequence length="609" mass="64928">MSETVRRSRAQRWNALPTLLSDASPHVLMVVGVATCAFALLIVARPLTSLLALAMYVGVSAIVSGILDFRTTSRAGTRWNRVIGTISILFGVAVLVWPERSLDLLPVALSIVLIIGGLASLGDALTRGVPSERALTATWGVSQIVFGILAAAWLDLTVLVAATVFGIWLLIFSIIAFVRGARALLATGGSPRSRTRSRRAWAAAGRYALAVILVGVTVAGWWVDDWLDSGAPVVDSFYTPPESVPGEHGKLIRIAPYDGIAPANGQVHRILYTTRDAVGRAAVASALVIVPETAPPGPLPVVAWNHGTTGVARGCAPSLRTDAATKWAIPALEDALDRGWVVVATDYAGQGAPGVFPYLIGKGEARSTLDGILAAQEIDGLVLAPEVVLWGHSQGGHATLWAAEEAETYAPDLDVRGAAVLAPVTDPLALARELRSGDADALLSVLISWVLVPYADTYPDVRIVDYAAPGSRTIVREMAQRCPSEPGVIVSVITALGVSQDRPLYPADLTRGPMGLRLAENAVATQYDVPLLVTWGTEDEVIPPEFPQRFVDEVCAEGGRVRWVVLDGYRHLDILQPPSRFLPTLMRWTDARLTDGAEPDDDCARYGVE</sequence>
<feature type="transmembrane region" description="Helical" evidence="1">
    <location>
        <begin position="104"/>
        <end position="122"/>
    </location>
</feature>
<feature type="transmembrane region" description="Helical" evidence="1">
    <location>
        <begin position="79"/>
        <end position="98"/>
    </location>
</feature>
<feature type="transmembrane region" description="Helical" evidence="1">
    <location>
        <begin position="200"/>
        <end position="223"/>
    </location>
</feature>
<proteinExistence type="predicted"/>
<feature type="transmembrane region" description="Helical" evidence="1">
    <location>
        <begin position="134"/>
        <end position="153"/>
    </location>
</feature>
<feature type="transmembrane region" description="Helical" evidence="1">
    <location>
        <begin position="27"/>
        <end position="44"/>
    </location>
</feature>
<dbReference type="PANTHER" id="PTHR34853:SF1">
    <property type="entry name" value="LIPASE 5"/>
    <property type="match status" value="1"/>
</dbReference>
<keyword evidence="1" id="KW-0472">Membrane</keyword>
<comment type="caution">
    <text evidence="2">The sequence shown here is derived from an EMBL/GenBank/DDBJ whole genome shotgun (WGS) entry which is preliminary data.</text>
</comment>
<dbReference type="Gene3D" id="1.10.260.130">
    <property type="match status" value="1"/>
</dbReference>
<dbReference type="InterPro" id="IPR005152">
    <property type="entry name" value="Lipase_secreted"/>
</dbReference>
<evidence type="ECO:0000256" key="1">
    <source>
        <dbReference type="SAM" id="Phobius"/>
    </source>
</evidence>
<evidence type="ECO:0000313" key="2">
    <source>
        <dbReference type="EMBL" id="MFD0790675.1"/>
    </source>
</evidence>
<keyword evidence="3" id="KW-1185">Reference proteome</keyword>
<dbReference type="Pfam" id="PF03583">
    <property type="entry name" value="LIP"/>
    <property type="match status" value="1"/>
</dbReference>
<reference evidence="3" key="1">
    <citation type="journal article" date="2019" name="Int. J. Syst. Evol. Microbiol.">
        <title>The Global Catalogue of Microorganisms (GCM) 10K type strain sequencing project: providing services to taxonomists for standard genome sequencing and annotation.</title>
        <authorList>
            <consortium name="The Broad Institute Genomics Platform"/>
            <consortium name="The Broad Institute Genome Sequencing Center for Infectious Disease"/>
            <person name="Wu L."/>
            <person name="Ma J."/>
        </authorList>
    </citation>
    <scope>NUCLEOTIDE SEQUENCE [LARGE SCALE GENOMIC DNA]</scope>
    <source>
        <strain evidence="3">CCUG 54523</strain>
    </source>
</reference>
<dbReference type="InterPro" id="IPR005325">
    <property type="entry name" value="DUF308_memb"/>
</dbReference>
<keyword evidence="1" id="KW-0812">Transmembrane</keyword>
<dbReference type="InterPro" id="IPR029058">
    <property type="entry name" value="AB_hydrolase_fold"/>
</dbReference>
<dbReference type="Proteomes" id="UP001597055">
    <property type="component" value="Unassembled WGS sequence"/>
</dbReference>
<dbReference type="SUPFAM" id="SSF53474">
    <property type="entry name" value="alpha/beta-Hydrolases"/>
    <property type="match status" value="1"/>
</dbReference>
<accession>A0ABW3AI58</accession>
<gene>
    <name evidence="2" type="ORF">ACFQ0P_09700</name>
</gene>
<name>A0ABW3AI58_9MICO</name>